<feature type="domain" description="Large ribosomal subunit protein bL25 L25" evidence="5">
    <location>
        <begin position="4"/>
        <end position="89"/>
    </location>
</feature>
<dbReference type="CDD" id="cd00495">
    <property type="entry name" value="Ribosomal_L25_TL5_CTC"/>
    <property type="match status" value="1"/>
</dbReference>
<dbReference type="NCBIfam" id="TIGR00731">
    <property type="entry name" value="bL25_bact_ctc"/>
    <property type="match status" value="1"/>
</dbReference>
<dbReference type="PANTHER" id="PTHR33284">
    <property type="entry name" value="RIBOSOMAL PROTEIN L25/GLN-TRNA SYNTHETASE, ANTI-CODON-BINDING DOMAIN-CONTAINING PROTEIN"/>
    <property type="match status" value="1"/>
</dbReference>
<dbReference type="Pfam" id="PF01386">
    <property type="entry name" value="Ribosomal_L25p"/>
    <property type="match status" value="1"/>
</dbReference>
<name>A0AAE3DQV5_9FIRM</name>
<evidence type="ECO:0000256" key="3">
    <source>
        <dbReference type="ARBA" id="ARBA00022980"/>
    </source>
</evidence>
<dbReference type="Gene3D" id="2.40.240.10">
    <property type="entry name" value="Ribosomal Protein L25, Chain P"/>
    <property type="match status" value="1"/>
</dbReference>
<keyword evidence="2" id="KW-0694">RNA-binding</keyword>
<dbReference type="GO" id="GO:0006412">
    <property type="term" value="P:translation"/>
    <property type="evidence" value="ECO:0007669"/>
    <property type="project" value="InterPro"/>
</dbReference>
<keyword evidence="1" id="KW-0699">rRNA-binding</keyword>
<evidence type="ECO:0000313" key="8">
    <source>
        <dbReference type="Proteomes" id="UP001197875"/>
    </source>
</evidence>
<dbReference type="Proteomes" id="UP001197875">
    <property type="component" value="Unassembled WGS sequence"/>
</dbReference>
<dbReference type="SUPFAM" id="SSF50715">
    <property type="entry name" value="Ribosomal protein L25-like"/>
    <property type="match status" value="1"/>
</dbReference>
<dbReference type="Gene3D" id="2.170.120.20">
    <property type="entry name" value="Ribosomal protein L25, beta domain"/>
    <property type="match status" value="1"/>
</dbReference>
<keyword evidence="8" id="KW-1185">Reference proteome</keyword>
<dbReference type="GO" id="GO:0022625">
    <property type="term" value="C:cytosolic large ribosomal subunit"/>
    <property type="evidence" value="ECO:0007669"/>
    <property type="project" value="TreeGrafter"/>
</dbReference>
<proteinExistence type="predicted"/>
<dbReference type="InterPro" id="IPR020057">
    <property type="entry name" value="Ribosomal_bL25_b-dom"/>
</dbReference>
<dbReference type="InterPro" id="IPR011035">
    <property type="entry name" value="Ribosomal_bL25/Gln-tRNA_synth"/>
</dbReference>
<dbReference type="InterPro" id="IPR001021">
    <property type="entry name" value="Ribosomal_bL25_long"/>
</dbReference>
<dbReference type="InterPro" id="IPR020930">
    <property type="entry name" value="Ribosomal_uL5_bac-type"/>
</dbReference>
<reference evidence="7 8" key="1">
    <citation type="submission" date="2021-10" db="EMBL/GenBank/DDBJ databases">
        <title>Anaerobic single-cell dispensing facilitates the cultivation of human gut bacteria.</title>
        <authorList>
            <person name="Afrizal A."/>
        </authorList>
    </citation>
    <scope>NUCLEOTIDE SEQUENCE [LARGE SCALE GENOMIC DNA]</scope>
    <source>
        <strain evidence="7 8">CLA-AA-H277</strain>
    </source>
</reference>
<dbReference type="AlphaFoldDB" id="A0AAE3DQV5"/>
<gene>
    <name evidence="7" type="ORF">LKD71_02830</name>
</gene>
<organism evidence="7 8">
    <name type="scientific">Fusicatenibacter faecihominis</name>
    <dbReference type="NCBI Taxonomy" id="2881276"/>
    <lineage>
        <taxon>Bacteria</taxon>
        <taxon>Bacillati</taxon>
        <taxon>Bacillota</taxon>
        <taxon>Clostridia</taxon>
        <taxon>Lachnospirales</taxon>
        <taxon>Lachnospiraceae</taxon>
        <taxon>Fusicatenibacter</taxon>
    </lineage>
</organism>
<dbReference type="InterPro" id="IPR037121">
    <property type="entry name" value="Ribosomal_bL25_C"/>
</dbReference>
<evidence type="ECO:0000259" key="6">
    <source>
        <dbReference type="Pfam" id="PF14693"/>
    </source>
</evidence>
<dbReference type="Pfam" id="PF14693">
    <property type="entry name" value="Ribosomal_TL5_C"/>
    <property type="match status" value="1"/>
</dbReference>
<dbReference type="GO" id="GO:0008097">
    <property type="term" value="F:5S rRNA binding"/>
    <property type="evidence" value="ECO:0007669"/>
    <property type="project" value="InterPro"/>
</dbReference>
<keyword evidence="4" id="KW-0687">Ribonucleoprotein</keyword>
<dbReference type="InterPro" id="IPR029751">
    <property type="entry name" value="Ribosomal_L25_dom"/>
</dbReference>
<sequence>MITLKVEKRNPEVKAKKLRRDGFVCGVLYGKEMKESTPIQLMEPEALRFIKANKEGTQVMLDLDGKQVDALVKNIDYDPMKKQIMALDFQALVAGETVATSVQVILENEDAAQGIVEQTLNEVHYKADPANMLDTIVIDFKTLSPDVREFHVKDLVIPEGKTVHITTPEDTLIFHIAEYANNGEDEVAEDSDADAAKA</sequence>
<dbReference type="EMBL" id="JAJEPR010000003">
    <property type="protein sequence ID" value="MCC2188768.1"/>
    <property type="molecule type" value="Genomic_DNA"/>
</dbReference>
<keyword evidence="3 7" id="KW-0689">Ribosomal protein</keyword>
<feature type="domain" description="Large ribosomal subunit protein bL25 beta" evidence="6">
    <location>
        <begin position="98"/>
        <end position="178"/>
    </location>
</feature>
<protein>
    <submittedName>
        <fullName evidence="7">50S ribosomal protein L25</fullName>
    </submittedName>
</protein>
<accession>A0AAE3DQV5</accession>
<evidence type="ECO:0000313" key="7">
    <source>
        <dbReference type="EMBL" id="MCC2188768.1"/>
    </source>
</evidence>
<evidence type="ECO:0000256" key="2">
    <source>
        <dbReference type="ARBA" id="ARBA00022884"/>
    </source>
</evidence>
<dbReference type="RefSeq" id="WP_227614264.1">
    <property type="nucleotide sequence ID" value="NZ_JAJEPR010000003.1"/>
</dbReference>
<evidence type="ECO:0000259" key="5">
    <source>
        <dbReference type="Pfam" id="PF01386"/>
    </source>
</evidence>
<comment type="caution">
    <text evidence="7">The sequence shown here is derived from an EMBL/GenBank/DDBJ whole genome shotgun (WGS) entry which is preliminary data.</text>
</comment>
<dbReference type="GO" id="GO:0003735">
    <property type="term" value="F:structural constituent of ribosome"/>
    <property type="evidence" value="ECO:0007669"/>
    <property type="project" value="InterPro"/>
</dbReference>
<evidence type="ECO:0000256" key="4">
    <source>
        <dbReference type="ARBA" id="ARBA00023274"/>
    </source>
</evidence>
<dbReference type="PANTHER" id="PTHR33284:SF1">
    <property type="entry name" value="RIBOSOMAL PROTEIN L25_GLN-TRNA SYNTHETASE, ANTI-CODON-BINDING DOMAIN-CONTAINING PROTEIN"/>
    <property type="match status" value="1"/>
</dbReference>
<evidence type="ECO:0000256" key="1">
    <source>
        <dbReference type="ARBA" id="ARBA00022730"/>
    </source>
</evidence>
<dbReference type="InterPro" id="IPR020056">
    <property type="entry name" value="Rbsml_bL25/Gln-tRNA_synth_N"/>
</dbReference>